<feature type="domain" description="PKD-like" evidence="3">
    <location>
        <begin position="124"/>
        <end position="206"/>
    </location>
</feature>
<keyword evidence="5" id="KW-1185">Reference proteome</keyword>
<name>A0ABW5YIR0_9FLAO</name>
<evidence type="ECO:0000259" key="2">
    <source>
        <dbReference type="Pfam" id="PF18962"/>
    </source>
</evidence>
<dbReference type="Pfam" id="PF19406">
    <property type="entry name" value="PKD_5"/>
    <property type="match status" value="5"/>
</dbReference>
<feature type="non-terminal residue" evidence="4">
    <location>
        <position position="1"/>
    </location>
</feature>
<dbReference type="InterPro" id="IPR045828">
    <property type="entry name" value="PKD_Bacteroidetes"/>
</dbReference>
<keyword evidence="1" id="KW-0732">Signal</keyword>
<dbReference type="NCBIfam" id="TIGR04183">
    <property type="entry name" value="Por_Secre_tail"/>
    <property type="match status" value="1"/>
</dbReference>
<organism evidence="4 5">
    <name type="scientific">Flavobacterium chuncheonense</name>
    <dbReference type="NCBI Taxonomy" id="2026653"/>
    <lineage>
        <taxon>Bacteria</taxon>
        <taxon>Pseudomonadati</taxon>
        <taxon>Bacteroidota</taxon>
        <taxon>Flavobacteriia</taxon>
        <taxon>Flavobacteriales</taxon>
        <taxon>Flavobacteriaceae</taxon>
        <taxon>Flavobacterium</taxon>
    </lineage>
</organism>
<feature type="domain" description="PKD-like" evidence="3">
    <location>
        <begin position="399"/>
        <end position="480"/>
    </location>
</feature>
<evidence type="ECO:0000313" key="4">
    <source>
        <dbReference type="EMBL" id="MFD2890900.1"/>
    </source>
</evidence>
<dbReference type="RefSeq" id="WP_379810420.1">
    <property type="nucleotide sequence ID" value="NZ_JBHUPC010000010.1"/>
</dbReference>
<dbReference type="InterPro" id="IPR026444">
    <property type="entry name" value="Secre_tail"/>
</dbReference>
<proteinExistence type="predicted"/>
<dbReference type="EMBL" id="JBHUPC010000010">
    <property type="protein sequence ID" value="MFD2890900.1"/>
    <property type="molecule type" value="Genomic_DNA"/>
</dbReference>
<evidence type="ECO:0000313" key="5">
    <source>
        <dbReference type="Proteomes" id="UP001597534"/>
    </source>
</evidence>
<accession>A0ABW5YIR0</accession>
<evidence type="ECO:0000256" key="1">
    <source>
        <dbReference type="ARBA" id="ARBA00022729"/>
    </source>
</evidence>
<gene>
    <name evidence="4" type="ORF">ACFS5J_02610</name>
</gene>
<comment type="caution">
    <text evidence="4">The sequence shown here is derived from an EMBL/GenBank/DDBJ whole genome shotgun (WGS) entry which is preliminary data.</text>
</comment>
<dbReference type="Pfam" id="PF18962">
    <property type="entry name" value="Por_Secre_tail"/>
    <property type="match status" value="1"/>
</dbReference>
<dbReference type="Gene3D" id="2.60.120.260">
    <property type="entry name" value="Galactose-binding domain-like"/>
    <property type="match status" value="1"/>
</dbReference>
<protein>
    <submittedName>
        <fullName evidence="4">PKD-like domain-containing protein</fullName>
    </submittedName>
</protein>
<evidence type="ECO:0000259" key="3">
    <source>
        <dbReference type="Pfam" id="PF19406"/>
    </source>
</evidence>
<reference evidence="5" key="1">
    <citation type="journal article" date="2019" name="Int. J. Syst. Evol. Microbiol.">
        <title>The Global Catalogue of Microorganisms (GCM) 10K type strain sequencing project: providing services to taxonomists for standard genome sequencing and annotation.</title>
        <authorList>
            <consortium name="The Broad Institute Genomics Platform"/>
            <consortium name="The Broad Institute Genome Sequencing Center for Infectious Disease"/>
            <person name="Wu L."/>
            <person name="Ma J."/>
        </authorList>
    </citation>
    <scope>NUCLEOTIDE SEQUENCE [LARGE SCALE GENOMIC DNA]</scope>
    <source>
        <strain evidence="5">KCTC 22671</strain>
    </source>
</reference>
<feature type="domain" description="Secretion system C-terminal sorting" evidence="2">
    <location>
        <begin position="1561"/>
        <end position="1630"/>
    </location>
</feature>
<sequence length="1633" mass="173704">TPTADGCDGNTATATVTVKPIPNASVSIASQSICSTQNITDISFSGNVTGTTYNWTRNTIPGISGIGTSGTGTISGALSNTTNAPIDVIFTITPTADGCDGNTATATVTVKPIPNASVSIASQSICSTQNITDISFSGNVTGTTYNWTRDDIPGISGIGTFGTGTISGALSNTTNAPIDVIFTITPTADGCIGTQTTATVIVNPTPNAVATPASQTICSNNPITTMVLSSSVTGTTYTWNRDNTTNVTGIGNFGSGDISGTLVNTTNTPQTVTFTITPTANGCAGTQTTATVLVNPTPNAVATPNSQTTCSNNPITTMVLSSSVSGTTYTWNRDNTTNVTGIGNSGSGDITGTLINTTNTPQTVTFTITPTANSCIGTQTTATVLVNPTPDAVATPSSQTICNNASINDIILSSAVTGTTFTWMRDNTTNVIGATSGTGNITGLLINNTIIQQTVNYTITPSANGCAGSPIYASVTIEPETSGGRVTVSLPNETPIDRIVTHCHEGDGTLYLWDHIGSVLRWEYSTNVGITWNPINFTGTTYTYTGLTSTTIFRAIVQSGTGCTEQHSQIAVVNIIPNIMPTVSLSTTICEGETTVLTAASQYASNLAIAEGGDFQDANPPGWEVDGVGFIPAGGSNTDPGPWRLSATNGGTYSDVLYKSQGKFGIVHGDYDSYIETPIFNTFGLSSAELTFNHSYKLLAGADAYVQISTDGGATYTDLAHYQGPDEIFPHNNFTNSPSASVISIDLNNYIGQANLRIRFYYQGTSGSSWAVDNIQIPDAPSNLSTQWVDPVSGDVISYAASLNVSPTTTTTYAITSFLNGCNSFGTEGTAYITVTVNQRPTGIITEDHYVCYGETTTLDVDLTGTAPWTITYSNGTTNTTVTDIMESPFVINVPSVTTDVTYTISAIDDNNCTALPSDYAGQATITVLDGTQGVWTGLVSNDWFDCLNWERGLPNSTVDAIIPATSAIMPVIDPDNSPYAAAYSNIASARDLVINAGASVTMMVNSNLEISRNWINSGDFYPGLGNVTFNGSQNSQVQTINQGIKLFESFYDLTLNTSGTALGVSVQDQFELTVANNLMLLNGDLRLMGEAQMVQNGITANPSSGSGNLLIDQQGTKSSYHYNYWCPPVSTNGINYSVGSVLFDGTNSDSTPFVTGSISYGSSFNFSDGPLTSPIKISTRWLYKYTASTSNYYSWQQIYNTGTAKIAEGFTMKGVTGSATFTEQQNYTFKGKPNNGDINLNFAANQVYLIGNPYSSALDADQFILDNIKDGGNASTNVINGALYFWDHFGAQTHYLSQYIGGYATYTLMGGVVAVSNDPLINNNNATGTKIPRRYIPVAQGFFVDSTLDPTLVANNPNLTTAVTGGTIAIKNSQRVFYRESSGNSIFFKTTNTTTSANNPNVDNRMKIRLNIDMSNDIRRQLLVGVDPNATDNFDIGYDAPMADLQNDDCYWTINGTPFIIEAVSNFDPMQIIPLGIKMTNATTAVVSINQLENIPSTLEIYLFDNLTNVYHDIKNNDVTLALSAGTYNNRFSLRFSSQTLDADTFNLSDNISIFVNNKNTTLNIENSTLEQEIKKVYLFNILGQKVFEKDVKNVNQTKLQYDLNHLSEGTYIVKLSTNKGEISKKVIISYD</sequence>
<feature type="domain" description="PKD-like" evidence="3">
    <location>
        <begin position="215"/>
        <end position="298"/>
    </location>
</feature>
<dbReference type="Proteomes" id="UP001597534">
    <property type="component" value="Unassembled WGS sequence"/>
</dbReference>
<feature type="domain" description="PKD-like" evidence="3">
    <location>
        <begin position="307"/>
        <end position="390"/>
    </location>
</feature>
<feature type="domain" description="PKD-like" evidence="3">
    <location>
        <begin position="32"/>
        <end position="114"/>
    </location>
</feature>